<dbReference type="PANTHER" id="PTHR37292">
    <property type="entry name" value="VNG6097C"/>
    <property type="match status" value="1"/>
</dbReference>
<dbReference type="RefSeq" id="WP_112058944.1">
    <property type="nucleotide sequence ID" value="NZ_UAWL01000006.1"/>
</dbReference>
<reference evidence="2 3" key="1">
    <citation type="submission" date="2018-06" db="EMBL/GenBank/DDBJ databases">
        <authorList>
            <consortium name="Pathogen Informatics"/>
            <person name="Doyle S."/>
        </authorList>
    </citation>
    <scope>NUCLEOTIDE SEQUENCE [LARGE SCALE GENOMIC DNA]</scope>
    <source>
        <strain evidence="2 3">NCTC13102</strain>
    </source>
</reference>
<dbReference type="Proteomes" id="UP000250166">
    <property type="component" value="Unassembled WGS sequence"/>
</dbReference>
<name>A0A2X3BTG2_9HELI</name>
<protein>
    <submittedName>
        <fullName evidence="2">Uncharacterized conserved protein</fullName>
    </submittedName>
</protein>
<organism evidence="2 3">
    <name type="scientific">Helicobacter fennelliae</name>
    <dbReference type="NCBI Taxonomy" id="215"/>
    <lineage>
        <taxon>Bacteria</taxon>
        <taxon>Pseudomonadati</taxon>
        <taxon>Campylobacterota</taxon>
        <taxon>Epsilonproteobacteria</taxon>
        <taxon>Campylobacterales</taxon>
        <taxon>Helicobacteraceae</taxon>
        <taxon>Helicobacter</taxon>
    </lineage>
</organism>
<evidence type="ECO:0000313" key="2">
    <source>
        <dbReference type="EMBL" id="SQB99455.1"/>
    </source>
</evidence>
<dbReference type="InterPro" id="IPR004919">
    <property type="entry name" value="GmrSD_N"/>
</dbReference>
<proteinExistence type="predicted"/>
<feature type="domain" description="GmrSD restriction endonucleases N-terminal" evidence="1">
    <location>
        <begin position="11"/>
        <end position="271"/>
    </location>
</feature>
<dbReference type="EMBL" id="UAWL01000006">
    <property type="protein sequence ID" value="SQB99455.1"/>
    <property type="molecule type" value="Genomic_DNA"/>
</dbReference>
<dbReference type="AlphaFoldDB" id="A0A2X3BTG2"/>
<dbReference type="Pfam" id="PF03235">
    <property type="entry name" value="GmrSD_N"/>
    <property type="match status" value="1"/>
</dbReference>
<evidence type="ECO:0000313" key="3">
    <source>
        <dbReference type="Proteomes" id="UP000250166"/>
    </source>
</evidence>
<sequence length="602" mass="72152">MAGFQPAITINEAMQRIKNDEYLLPAFQREYVWEGWQIEELFDSLMRGYPISSMLFWEVRDESKTAWRFYRFLKFYREKHNTHNELVDTKQHKDFKAILDGQQRLTSLYIALFGHYDEGIRKTKWQRENDDRWFYISSLYFNLTQSKEPENPNVEYEFLWLDKKETNEKDIYIEKYENKDRQKQEQKWFKCSAIYSIGDINEIINFSQKNNFTDDERKRLCDFHTLIFNTKDESKINFYLETEQKPDKAVNIFIRVNSNGEPLDYSDILFSIAIANWKNLDARTEINNLVDKINQDFNISKDLILRCFLYLFHNSVKFQINSFDKKFIESIETKWDSIRNCFVETFRLLRSFGLEAKTLSTNNAILPILYFIYHKNLTEQIVDSISQAGNREIIKRWLLRALILKPFGGSGDAVLANMRKAFVKEFKQENKKYFDENIDTFPLEKIEKEAKYSQVIDEEFLENEIMWRRKNSAEAFAILSFLYPNLDYKNNSFHKDHLHPTNSYKEYEKIGKIKKSKDQNYNYLAFEVYDSLPNLQMYDANKNMSKNDKSLEQWVQESCGNDRKGFLAKHLIPDIDLSLENFDDFYEARKVLLIKKLKEILN</sequence>
<gene>
    <name evidence="2" type="ORF">NCTC13102_01779</name>
</gene>
<dbReference type="PANTHER" id="PTHR37292:SF2">
    <property type="entry name" value="DUF262 DOMAIN-CONTAINING PROTEIN"/>
    <property type="match status" value="1"/>
</dbReference>
<accession>A0A2X3BTG2</accession>
<evidence type="ECO:0000259" key="1">
    <source>
        <dbReference type="Pfam" id="PF03235"/>
    </source>
</evidence>